<dbReference type="OrthoDB" id="6692273at2"/>
<organism evidence="2 3">
    <name type="scientific">Streptomyces venezuelae</name>
    <dbReference type="NCBI Taxonomy" id="54571"/>
    <lineage>
        <taxon>Bacteria</taxon>
        <taxon>Bacillati</taxon>
        <taxon>Actinomycetota</taxon>
        <taxon>Actinomycetes</taxon>
        <taxon>Kitasatosporales</taxon>
        <taxon>Streptomycetaceae</taxon>
        <taxon>Streptomyces</taxon>
    </lineage>
</organism>
<feature type="domain" description="SnoaL-like" evidence="1">
    <location>
        <begin position="9"/>
        <end position="113"/>
    </location>
</feature>
<dbReference type="Pfam" id="PF12680">
    <property type="entry name" value="SnoaL_2"/>
    <property type="match status" value="1"/>
</dbReference>
<gene>
    <name evidence="2" type="ORF">DEJ48_00555</name>
</gene>
<dbReference type="EMBL" id="CP029192">
    <property type="protein sequence ID" value="QES32109.1"/>
    <property type="molecule type" value="Genomic_DNA"/>
</dbReference>
<accession>A0A5P2BUN1</accession>
<name>A0A5P2BUN1_STRVZ</name>
<evidence type="ECO:0000313" key="2">
    <source>
        <dbReference type="EMBL" id="QES32109.1"/>
    </source>
</evidence>
<reference evidence="2 3" key="1">
    <citation type="submission" date="2018-05" db="EMBL/GenBank/DDBJ databases">
        <title>Streptomyces venezuelae.</title>
        <authorList>
            <person name="Kim W."/>
            <person name="Lee N."/>
            <person name="Cho B.-K."/>
        </authorList>
    </citation>
    <scope>NUCLEOTIDE SEQUENCE [LARGE SCALE GENOMIC DNA]</scope>
    <source>
        <strain evidence="2 3">ATCC 14584</strain>
    </source>
</reference>
<dbReference type="RefSeq" id="WP_150213406.1">
    <property type="nucleotide sequence ID" value="NZ_CP029192.1"/>
</dbReference>
<dbReference type="AlphaFoldDB" id="A0A5P2BUN1"/>
<dbReference type="InterPro" id="IPR037401">
    <property type="entry name" value="SnoaL-like"/>
</dbReference>
<proteinExistence type="predicted"/>
<dbReference type="InterPro" id="IPR032710">
    <property type="entry name" value="NTF2-like_dom_sf"/>
</dbReference>
<dbReference type="Gene3D" id="3.10.450.50">
    <property type="match status" value="1"/>
</dbReference>
<dbReference type="Proteomes" id="UP000322927">
    <property type="component" value="Chromosome"/>
</dbReference>
<evidence type="ECO:0000259" key="1">
    <source>
        <dbReference type="Pfam" id="PF12680"/>
    </source>
</evidence>
<sequence>MSNHKETLKQYAEYLQRGEREKLLSLVTDDFVFEKKGQAPLQGKQVLLAMIDNRDGIMHKDAGSQVPTHKIERILEEGDTLSVSGTIHVPQPDGGQLELLFSDYVIFRGDLVSRIETYLVPAAPQPQG</sequence>
<evidence type="ECO:0000313" key="3">
    <source>
        <dbReference type="Proteomes" id="UP000322927"/>
    </source>
</evidence>
<dbReference type="SUPFAM" id="SSF54427">
    <property type="entry name" value="NTF2-like"/>
    <property type="match status" value="1"/>
</dbReference>
<protein>
    <recommendedName>
        <fullName evidence="1">SnoaL-like domain-containing protein</fullName>
    </recommendedName>
</protein>